<dbReference type="OMA" id="HRMPTAD"/>
<dbReference type="Proteomes" id="UP000001861">
    <property type="component" value="Unassembled WGS sequence"/>
</dbReference>
<gene>
    <name evidence="2" type="ORF">CC1G_01134</name>
</gene>
<dbReference type="HOGENOM" id="CLU_060356_2_0_1"/>
<name>A8NEM3_COPC7</name>
<dbReference type="GeneID" id="6009565"/>
<dbReference type="EMBL" id="AACS02000002">
    <property type="protein sequence ID" value="EAU88761.2"/>
    <property type="molecule type" value="Genomic_DNA"/>
</dbReference>
<sequence length="333" mass="36787">MLTHRGFSAWITVDDEPLPEYLVAVDESSHRVSCWIPGEEGQSFTVWWQDHGGKVDTCSFILLDGLAVPGRFLFGEGVSSRSGLRSSHMTEKPFVFTKVPQEEDSAESNKDAGTIVVKIKRVKRVAARPSNPVRPVGDVAASGKKKVGDLCVGFGQERSTTLQYHSTWSVVPYDDPESEKPSTYVSFVFRYRSAEFLESQGIAPDVKQRMAPKLGEKRRVSSLPPATLAAVLATPSPSPPKKPRLEYNRPRLTEPISIHDQGAFATRRTSGDIKRVASWKDAPSLPSQGVVIFPRSQRAISTTNHNSFLPSSNSSETSTLSDDDDDRYERSFS</sequence>
<dbReference type="eggNOG" id="ENOG502SQ5R">
    <property type="taxonomic scope" value="Eukaryota"/>
</dbReference>
<evidence type="ECO:0000256" key="1">
    <source>
        <dbReference type="SAM" id="MobiDB-lite"/>
    </source>
</evidence>
<dbReference type="PANTHER" id="PTHR36223:SF1">
    <property type="entry name" value="TRANSCRIPTION ELONGATION FACTOR EAF N-TERMINAL DOMAIN-CONTAINING PROTEIN"/>
    <property type="match status" value="1"/>
</dbReference>
<protein>
    <submittedName>
        <fullName evidence="2">Uncharacterized protein</fullName>
    </submittedName>
</protein>
<reference evidence="2 3" key="1">
    <citation type="journal article" date="2010" name="Proc. Natl. Acad. Sci. U.S.A.">
        <title>Insights into evolution of multicellular fungi from the assembled chromosomes of the mushroom Coprinopsis cinerea (Coprinus cinereus).</title>
        <authorList>
            <person name="Stajich J.E."/>
            <person name="Wilke S.K."/>
            <person name="Ahren D."/>
            <person name="Au C.H."/>
            <person name="Birren B.W."/>
            <person name="Borodovsky M."/>
            <person name="Burns C."/>
            <person name="Canback B."/>
            <person name="Casselton L.A."/>
            <person name="Cheng C.K."/>
            <person name="Deng J."/>
            <person name="Dietrich F.S."/>
            <person name="Fargo D.C."/>
            <person name="Farman M.L."/>
            <person name="Gathman A.C."/>
            <person name="Goldberg J."/>
            <person name="Guigo R."/>
            <person name="Hoegger P.J."/>
            <person name="Hooker J.B."/>
            <person name="Huggins A."/>
            <person name="James T.Y."/>
            <person name="Kamada T."/>
            <person name="Kilaru S."/>
            <person name="Kodira C."/>
            <person name="Kues U."/>
            <person name="Kupfer D."/>
            <person name="Kwan H.S."/>
            <person name="Lomsadze A."/>
            <person name="Li W."/>
            <person name="Lilly W.W."/>
            <person name="Ma L.J."/>
            <person name="Mackey A.J."/>
            <person name="Manning G."/>
            <person name="Martin F."/>
            <person name="Muraguchi H."/>
            <person name="Natvig D.O."/>
            <person name="Palmerini H."/>
            <person name="Ramesh M.A."/>
            <person name="Rehmeyer C.J."/>
            <person name="Roe B.A."/>
            <person name="Shenoy N."/>
            <person name="Stanke M."/>
            <person name="Ter-Hovhannisyan V."/>
            <person name="Tunlid A."/>
            <person name="Velagapudi R."/>
            <person name="Vision T.J."/>
            <person name="Zeng Q."/>
            <person name="Zolan M.E."/>
            <person name="Pukkila P.J."/>
        </authorList>
    </citation>
    <scope>NUCLEOTIDE SEQUENCE [LARGE SCALE GENOMIC DNA]</scope>
    <source>
        <strain evidence="3">Okayama-7 / 130 / ATCC MYA-4618 / FGSC 9003</strain>
    </source>
</reference>
<feature type="region of interest" description="Disordered" evidence="1">
    <location>
        <begin position="303"/>
        <end position="333"/>
    </location>
</feature>
<dbReference type="KEGG" id="cci:CC1G_01134"/>
<organism evidence="2 3">
    <name type="scientific">Coprinopsis cinerea (strain Okayama-7 / 130 / ATCC MYA-4618 / FGSC 9003)</name>
    <name type="common">Inky cap fungus</name>
    <name type="synonym">Hormographiella aspergillata</name>
    <dbReference type="NCBI Taxonomy" id="240176"/>
    <lineage>
        <taxon>Eukaryota</taxon>
        <taxon>Fungi</taxon>
        <taxon>Dikarya</taxon>
        <taxon>Basidiomycota</taxon>
        <taxon>Agaricomycotina</taxon>
        <taxon>Agaricomycetes</taxon>
        <taxon>Agaricomycetidae</taxon>
        <taxon>Agaricales</taxon>
        <taxon>Agaricineae</taxon>
        <taxon>Psathyrellaceae</taxon>
        <taxon>Coprinopsis</taxon>
    </lineage>
</organism>
<dbReference type="AlphaFoldDB" id="A8NEM3"/>
<dbReference type="RefSeq" id="XP_001833072.2">
    <property type="nucleotide sequence ID" value="XM_001833020.2"/>
</dbReference>
<accession>A8NEM3</accession>
<proteinExistence type="predicted"/>
<dbReference type="OrthoDB" id="3237202at2759"/>
<dbReference type="VEuPathDB" id="FungiDB:CC1G_01134"/>
<evidence type="ECO:0000313" key="2">
    <source>
        <dbReference type="EMBL" id="EAU88761.2"/>
    </source>
</evidence>
<keyword evidence="3" id="KW-1185">Reference proteome</keyword>
<dbReference type="PANTHER" id="PTHR36223">
    <property type="entry name" value="BETA-LACTAMASE-TYPE TRANSPEPTIDASE FOLD DOMAIN CONTAINING PROTEIN"/>
    <property type="match status" value="1"/>
</dbReference>
<dbReference type="InParanoid" id="A8NEM3"/>
<evidence type="ECO:0000313" key="3">
    <source>
        <dbReference type="Proteomes" id="UP000001861"/>
    </source>
</evidence>
<comment type="caution">
    <text evidence="2">The sequence shown here is derived from an EMBL/GenBank/DDBJ whole genome shotgun (WGS) entry which is preliminary data.</text>
</comment>
<feature type="compositionally biased region" description="Low complexity" evidence="1">
    <location>
        <begin position="306"/>
        <end position="320"/>
    </location>
</feature>